<dbReference type="PROSITE" id="PS50835">
    <property type="entry name" value="IG_LIKE"/>
    <property type="match status" value="5"/>
</dbReference>
<evidence type="ECO:0000256" key="4">
    <source>
        <dbReference type="ARBA" id="ARBA00022692"/>
    </source>
</evidence>
<evidence type="ECO:0000259" key="21">
    <source>
        <dbReference type="PROSITE" id="PS50835"/>
    </source>
</evidence>
<dbReference type="GO" id="GO:0009897">
    <property type="term" value="C:external side of plasma membrane"/>
    <property type="evidence" value="ECO:0007669"/>
    <property type="project" value="TreeGrafter"/>
</dbReference>
<dbReference type="GO" id="GO:0033691">
    <property type="term" value="F:sialic acid binding"/>
    <property type="evidence" value="ECO:0007669"/>
    <property type="project" value="TreeGrafter"/>
</dbReference>
<feature type="domain" description="Ig-like" evidence="21">
    <location>
        <begin position="332"/>
        <end position="415"/>
    </location>
</feature>
<keyword evidence="2" id="KW-1003">Cell membrane</keyword>
<feature type="domain" description="Ig-like" evidence="21">
    <location>
        <begin position="498"/>
        <end position="570"/>
    </location>
</feature>
<dbReference type="FunFam" id="2.60.40.10:FF:002011">
    <property type="entry name" value="B-cell receptor CD22"/>
    <property type="match status" value="1"/>
</dbReference>
<keyword evidence="8" id="KW-0130">Cell adhesion</keyword>
<feature type="region of interest" description="Disordered" evidence="19">
    <location>
        <begin position="740"/>
        <end position="760"/>
    </location>
</feature>
<keyword evidence="13" id="KW-0393">Immunoglobulin domain</keyword>
<keyword evidence="9 20" id="KW-1133">Transmembrane helix</keyword>
<dbReference type="GO" id="GO:0055037">
    <property type="term" value="C:recycling endosome"/>
    <property type="evidence" value="ECO:0007669"/>
    <property type="project" value="TreeGrafter"/>
</dbReference>
<evidence type="ECO:0000256" key="12">
    <source>
        <dbReference type="ARBA" id="ARBA00023180"/>
    </source>
</evidence>
<accession>A0AAW0HEZ7</accession>
<sequence length="814" mass="90833">HVALFASSQKWEVEHPQTLFAWEGVCIWIPCTYKMPVKDANLHILLYQKYEFNNDTKDFTGTVLYNNTEIGSSPSKDGRVTFLGDRNSNCTLEILEMRESDRGQLGLRMISGTNKWMEHIYLNISSKCTRDTAPSECMRGTAPKTPFSPSVKLPSEIKASESATLTCTLNYVCPRYPIHLEWSLKDPQISSVSNFTSYSVKNVYTESKLTFQPKWTDHGKNVTCRVLHLTNVLSENTVRLDVKHIPQLTIEVNSTEVMVGGSVNMTCQVTSSNPEHSPVSWVKNGDPLQNQTPTLILSEVTKDMSGKYRCQATNDLGLGLSEEVALTVLFPPEPSRVHIYHPPAKEEQSIELVCDSLASPRATNYTWYHNEKEVPGETQEKLLIPKVSLRHAGTYSCLAENRLGRGQTKEKAELDVQFIQNPTRIREGDSVTVACHYNSSNPKVTSYKWKPPGSGDEITPGMLRIQNVAWNPEPISCAACNEWCSWASPVSLNVHYAPRDVRVRKVNPQSPEIRAGEPVLLRCEFSGSHPAEVRFFWKKNGNLVQEGRDLSFSPVSPEDSGSYHCLVNNSIGDTPSQTWYLHVLYAPRRLRVSISPGDSIMEGKQATLSCESDADPPVSQYVWFDSSNRDLHFSGQKLRLEPLKVQHTGSYRCQGSNRLGKDVSPPSTLTVYYSPETIGKRVALGLGFCLAVCILAIWGMKLQKKRTPLSEGPQSQGCHNPMMDDSVSYAILRFPEADTPRAGDAGTSATQGPSPNNNDTVTYSVIQKRHVGDYENVTPSCPEDDSIHYSELVQFGAGKRSEAKEDVEYVTLKH</sequence>
<evidence type="ECO:0000256" key="10">
    <source>
        <dbReference type="ARBA" id="ARBA00023136"/>
    </source>
</evidence>
<evidence type="ECO:0000256" key="15">
    <source>
        <dbReference type="ARBA" id="ARBA00040106"/>
    </source>
</evidence>
<keyword evidence="7" id="KW-0677">Repeat</keyword>
<dbReference type="SMART" id="SM00409">
    <property type="entry name" value="IG"/>
    <property type="match status" value="7"/>
</dbReference>
<keyword evidence="10 20" id="KW-0472">Membrane</keyword>
<evidence type="ECO:0000256" key="18">
    <source>
        <dbReference type="ARBA" id="ARBA00046458"/>
    </source>
</evidence>
<dbReference type="GO" id="GO:0005769">
    <property type="term" value="C:early endosome"/>
    <property type="evidence" value="ECO:0007669"/>
    <property type="project" value="TreeGrafter"/>
</dbReference>
<evidence type="ECO:0000256" key="20">
    <source>
        <dbReference type="SAM" id="Phobius"/>
    </source>
</evidence>
<dbReference type="CDD" id="cd00096">
    <property type="entry name" value="Ig"/>
    <property type="match status" value="3"/>
</dbReference>
<comment type="function">
    <text evidence="17">Most highly expressed siglec (sialic acid-binding immunoglobulin-like lectin) on B-cells that plays a role in various aspects of B-cell biology including differentiation, antigen presentation, and trafficking to bone marrow. Binds to alpha 2,6-linked sialic acid residues of surface molecules such as CD22 itself, CD45 and IgM in a cis configuration. Can also bind to ligands on other cells as an adhesion molecule in a trans configuration. Acts as an inhibitory coreceptor on the surface of B-cells and inhibits B-cell receptor induced signaling, characterized by inhibition of the calcium mobilization and cellular activation. Mechanistically, the immunoreceptor tyrosine-based inhibitory motif domain is phosphorylated by the Src kinase LYN, which in turn leads to the recruitment of the protein tyrosine phosphatase 1/PTPN6, leading to the negative regulation of BCR signaling. If this negative signaling from is of sufficient strength, apoptosis of the B-cell can be induced.</text>
</comment>
<keyword evidence="11" id="KW-1015">Disulfide bond</keyword>
<comment type="subcellular location">
    <subcellularLocation>
        <location evidence="1">Cell membrane</location>
        <topology evidence="1">Single-pass type I membrane protein</topology>
    </subcellularLocation>
</comment>
<feature type="domain" description="Ig-like" evidence="21">
    <location>
        <begin position="246"/>
        <end position="327"/>
    </location>
</feature>
<evidence type="ECO:0000313" key="22">
    <source>
        <dbReference type="EMBL" id="KAK7800015.1"/>
    </source>
</evidence>
<evidence type="ECO:0000256" key="6">
    <source>
        <dbReference type="ARBA" id="ARBA00022734"/>
    </source>
</evidence>
<gene>
    <name evidence="22" type="ORF">U0070_022003</name>
</gene>
<dbReference type="InterPro" id="IPR056386">
    <property type="entry name" value="Ig_CD22"/>
</dbReference>
<evidence type="ECO:0000256" key="19">
    <source>
        <dbReference type="SAM" id="MobiDB-lite"/>
    </source>
</evidence>
<feature type="compositionally biased region" description="Polar residues" evidence="19">
    <location>
        <begin position="747"/>
        <end position="760"/>
    </location>
</feature>
<comment type="caution">
    <text evidence="22">The sequence shown here is derived from an EMBL/GenBank/DDBJ whole genome shotgun (WGS) entry which is preliminary data.</text>
</comment>
<evidence type="ECO:0000256" key="11">
    <source>
        <dbReference type="ARBA" id="ARBA00023157"/>
    </source>
</evidence>
<dbReference type="PANTHER" id="PTHR46958:SF1">
    <property type="entry name" value="B-CELL RECEPTOR CD22"/>
    <property type="match status" value="1"/>
</dbReference>
<keyword evidence="3" id="KW-0597">Phosphoprotein</keyword>
<comment type="subunit">
    <text evidence="18">Predominantly monomer of isoform CD22-beta. Also found as heterodimer of isoform CD22-beta and a shorter isoform. Interacts with PTPN6/SHP-1, LYN, SYK, PIK3R1/PIK3R2 and PLCG1 upon phosphorylation. Interacts with GRB2, INPP5D and SHC1 upon phosphorylation. May form a complex with INPP5D/SHIP, GRB2 and SHC1.</text>
</comment>
<dbReference type="Pfam" id="PF08205">
    <property type="entry name" value="C2-set_2"/>
    <property type="match status" value="1"/>
</dbReference>
<evidence type="ECO:0000256" key="7">
    <source>
        <dbReference type="ARBA" id="ARBA00022737"/>
    </source>
</evidence>
<feature type="non-terminal residue" evidence="22">
    <location>
        <position position="1"/>
    </location>
</feature>
<evidence type="ECO:0000256" key="17">
    <source>
        <dbReference type="ARBA" id="ARBA00045430"/>
    </source>
</evidence>
<evidence type="ECO:0000256" key="13">
    <source>
        <dbReference type="ARBA" id="ARBA00023319"/>
    </source>
</evidence>
<dbReference type="GO" id="GO:0007155">
    <property type="term" value="P:cell adhesion"/>
    <property type="evidence" value="ECO:0007669"/>
    <property type="project" value="UniProtKB-KW"/>
</dbReference>
<evidence type="ECO:0000256" key="16">
    <source>
        <dbReference type="ARBA" id="ARBA00041781"/>
    </source>
</evidence>
<dbReference type="GO" id="GO:0070062">
    <property type="term" value="C:extracellular exosome"/>
    <property type="evidence" value="ECO:0007669"/>
    <property type="project" value="TreeGrafter"/>
</dbReference>
<dbReference type="Proteomes" id="UP001488838">
    <property type="component" value="Unassembled WGS sequence"/>
</dbReference>
<evidence type="ECO:0000313" key="23">
    <source>
        <dbReference type="Proteomes" id="UP001488838"/>
    </source>
</evidence>
<dbReference type="Pfam" id="PF24518">
    <property type="entry name" value="Ig_CD22"/>
    <property type="match status" value="1"/>
</dbReference>
<dbReference type="Pfam" id="PF13927">
    <property type="entry name" value="Ig_3"/>
    <property type="match status" value="1"/>
</dbReference>
<dbReference type="InterPro" id="IPR003599">
    <property type="entry name" value="Ig_sub"/>
</dbReference>
<dbReference type="GO" id="GO:0019903">
    <property type="term" value="F:protein phosphatase binding"/>
    <property type="evidence" value="ECO:0007669"/>
    <property type="project" value="TreeGrafter"/>
</dbReference>
<name>A0AAW0HEZ7_MYOGA</name>
<proteinExistence type="inferred from homology"/>
<dbReference type="InterPro" id="IPR036179">
    <property type="entry name" value="Ig-like_dom_sf"/>
</dbReference>
<dbReference type="InterPro" id="IPR013162">
    <property type="entry name" value="CD80_C2-set"/>
</dbReference>
<dbReference type="GO" id="GO:0042609">
    <property type="term" value="F:CD4 receptor binding"/>
    <property type="evidence" value="ECO:0007669"/>
    <property type="project" value="TreeGrafter"/>
</dbReference>
<keyword evidence="4 20" id="KW-0812">Transmembrane</keyword>
<dbReference type="EMBL" id="JBBHLL010000578">
    <property type="protein sequence ID" value="KAK7800015.1"/>
    <property type="molecule type" value="Genomic_DNA"/>
</dbReference>
<evidence type="ECO:0000256" key="2">
    <source>
        <dbReference type="ARBA" id="ARBA00022475"/>
    </source>
</evidence>
<comment type="similarity">
    <text evidence="14">Belongs to the immunoglobulin superfamily. SIGLEC (sialic acid binding Ig-like lectin) family.</text>
</comment>
<dbReference type="GO" id="GO:0050859">
    <property type="term" value="P:negative regulation of B cell receptor signaling pathway"/>
    <property type="evidence" value="ECO:0007669"/>
    <property type="project" value="TreeGrafter"/>
</dbReference>
<dbReference type="Pfam" id="PF13895">
    <property type="entry name" value="Ig_2"/>
    <property type="match status" value="3"/>
</dbReference>
<protein>
    <recommendedName>
        <fullName evidence="15">B-cell receptor CD22</fullName>
    </recommendedName>
    <alternativeName>
        <fullName evidence="16">Sialic acid-binding Ig-like lectin 2</fullName>
    </alternativeName>
</protein>
<dbReference type="GO" id="GO:0030888">
    <property type="term" value="P:regulation of B cell proliferation"/>
    <property type="evidence" value="ECO:0007669"/>
    <property type="project" value="TreeGrafter"/>
</dbReference>
<dbReference type="GO" id="GO:0030246">
    <property type="term" value="F:carbohydrate binding"/>
    <property type="evidence" value="ECO:0007669"/>
    <property type="project" value="UniProtKB-KW"/>
</dbReference>
<dbReference type="InterPro" id="IPR007110">
    <property type="entry name" value="Ig-like_dom"/>
</dbReference>
<evidence type="ECO:0000256" key="9">
    <source>
        <dbReference type="ARBA" id="ARBA00022989"/>
    </source>
</evidence>
<feature type="transmembrane region" description="Helical" evidence="20">
    <location>
        <begin position="682"/>
        <end position="700"/>
    </location>
</feature>
<dbReference type="PANTHER" id="PTHR46958">
    <property type="entry name" value="B-CELL RECEPTOR CD22"/>
    <property type="match status" value="1"/>
</dbReference>
<dbReference type="Gene3D" id="2.60.40.10">
    <property type="entry name" value="Immunoglobulins"/>
    <property type="match status" value="6"/>
</dbReference>
<keyword evidence="6" id="KW-0430">Lectin</keyword>
<evidence type="ECO:0000256" key="5">
    <source>
        <dbReference type="ARBA" id="ARBA00022729"/>
    </source>
</evidence>
<organism evidence="22 23">
    <name type="scientific">Myodes glareolus</name>
    <name type="common">Bank vole</name>
    <name type="synonym">Clethrionomys glareolus</name>
    <dbReference type="NCBI Taxonomy" id="447135"/>
    <lineage>
        <taxon>Eukaryota</taxon>
        <taxon>Metazoa</taxon>
        <taxon>Chordata</taxon>
        <taxon>Craniata</taxon>
        <taxon>Vertebrata</taxon>
        <taxon>Euteleostomi</taxon>
        <taxon>Mammalia</taxon>
        <taxon>Eutheria</taxon>
        <taxon>Euarchontoglires</taxon>
        <taxon>Glires</taxon>
        <taxon>Rodentia</taxon>
        <taxon>Myomorpha</taxon>
        <taxon>Muroidea</taxon>
        <taxon>Cricetidae</taxon>
        <taxon>Arvicolinae</taxon>
        <taxon>Myodes</taxon>
    </lineage>
</organism>
<reference evidence="22 23" key="1">
    <citation type="journal article" date="2023" name="bioRxiv">
        <title>Conserved and derived expression patterns and positive selection on dental genes reveal complex evolutionary context of ever-growing rodent molars.</title>
        <authorList>
            <person name="Calamari Z.T."/>
            <person name="Song A."/>
            <person name="Cohen E."/>
            <person name="Akter M."/>
            <person name="Roy R.D."/>
            <person name="Hallikas O."/>
            <person name="Christensen M.M."/>
            <person name="Li P."/>
            <person name="Marangoni P."/>
            <person name="Jernvall J."/>
            <person name="Klein O.D."/>
        </authorList>
    </citation>
    <scope>NUCLEOTIDE SEQUENCE [LARGE SCALE GENOMIC DNA]</scope>
    <source>
        <strain evidence="22">V071</strain>
    </source>
</reference>
<evidence type="ECO:0000256" key="3">
    <source>
        <dbReference type="ARBA" id="ARBA00022553"/>
    </source>
</evidence>
<dbReference type="InterPro" id="IPR013783">
    <property type="entry name" value="Ig-like_fold"/>
</dbReference>
<evidence type="ECO:0000256" key="1">
    <source>
        <dbReference type="ARBA" id="ARBA00004251"/>
    </source>
</evidence>
<keyword evidence="5" id="KW-0732">Signal</keyword>
<feature type="domain" description="Ig-like" evidence="21">
    <location>
        <begin position="149"/>
        <end position="241"/>
    </location>
</feature>
<evidence type="ECO:0000256" key="14">
    <source>
        <dbReference type="ARBA" id="ARBA00038361"/>
    </source>
</evidence>
<feature type="domain" description="Ig-like" evidence="21">
    <location>
        <begin position="587"/>
        <end position="670"/>
    </location>
</feature>
<dbReference type="AlphaFoldDB" id="A0AAW0HEZ7"/>
<keyword evidence="12" id="KW-0325">Glycoprotein</keyword>
<dbReference type="GO" id="GO:0042113">
    <property type="term" value="P:B cell activation"/>
    <property type="evidence" value="ECO:0007669"/>
    <property type="project" value="TreeGrafter"/>
</dbReference>
<evidence type="ECO:0000256" key="8">
    <source>
        <dbReference type="ARBA" id="ARBA00022889"/>
    </source>
</evidence>
<dbReference type="SUPFAM" id="SSF48726">
    <property type="entry name" value="Immunoglobulin"/>
    <property type="match status" value="7"/>
</dbReference>
<dbReference type="InterPro" id="IPR003598">
    <property type="entry name" value="Ig_sub2"/>
</dbReference>
<keyword evidence="23" id="KW-1185">Reference proteome</keyword>
<dbReference type="SMART" id="SM00408">
    <property type="entry name" value="IGc2"/>
    <property type="match status" value="4"/>
</dbReference>